<dbReference type="Pfam" id="PF01612">
    <property type="entry name" value="DNA_pol_A_exo1"/>
    <property type="match status" value="1"/>
</dbReference>
<feature type="compositionally biased region" description="Basic and acidic residues" evidence="9">
    <location>
        <begin position="992"/>
        <end position="1002"/>
    </location>
</feature>
<comment type="similarity">
    <text evidence="8">Belongs to the exosome component 10/RRP6 family.</text>
</comment>
<evidence type="ECO:0000313" key="12">
    <source>
        <dbReference type="EMBL" id="EFE31955.1"/>
    </source>
</evidence>
<organism evidence="12 13">
    <name type="scientific">Arthroderma benhamiae (strain ATCC MYA-4681 / CBS 112371)</name>
    <name type="common">Trichophyton mentagrophytes</name>
    <dbReference type="NCBI Taxonomy" id="663331"/>
    <lineage>
        <taxon>Eukaryota</taxon>
        <taxon>Fungi</taxon>
        <taxon>Dikarya</taxon>
        <taxon>Ascomycota</taxon>
        <taxon>Pezizomycotina</taxon>
        <taxon>Eurotiomycetes</taxon>
        <taxon>Eurotiomycetidae</taxon>
        <taxon>Onygenales</taxon>
        <taxon>Arthrodermataceae</taxon>
        <taxon>Trichophyton</taxon>
    </lineage>
</organism>
<dbReference type="InterPro" id="IPR036397">
    <property type="entry name" value="RNaseH_sf"/>
</dbReference>
<evidence type="ECO:0000313" key="13">
    <source>
        <dbReference type="Proteomes" id="UP000008866"/>
    </source>
</evidence>
<dbReference type="Pfam" id="PF00570">
    <property type="entry name" value="HRDC"/>
    <property type="match status" value="1"/>
</dbReference>
<keyword evidence="10" id="KW-0812">Transmembrane</keyword>
<dbReference type="InterPro" id="IPR044876">
    <property type="entry name" value="HRDC_dom_sf"/>
</dbReference>
<evidence type="ECO:0000256" key="3">
    <source>
        <dbReference type="ARBA" id="ARBA00022722"/>
    </source>
</evidence>
<dbReference type="EMBL" id="ABSU01000018">
    <property type="protein sequence ID" value="EFE31955.1"/>
    <property type="molecule type" value="Genomic_DNA"/>
</dbReference>
<keyword evidence="10" id="KW-0472">Membrane</keyword>
<feature type="compositionally biased region" description="Basic and acidic residues" evidence="9">
    <location>
        <begin position="946"/>
        <end position="965"/>
    </location>
</feature>
<feature type="region of interest" description="Disordered" evidence="9">
    <location>
        <begin position="896"/>
        <end position="1069"/>
    </location>
</feature>
<accession>D4AYD9</accession>
<dbReference type="Gene3D" id="3.30.420.10">
    <property type="entry name" value="Ribonuclease H-like superfamily/Ribonuclease H"/>
    <property type="match status" value="1"/>
</dbReference>
<feature type="region of interest" description="Disordered" evidence="9">
    <location>
        <begin position="251"/>
        <end position="289"/>
    </location>
</feature>
<dbReference type="PANTHER" id="PTHR12124">
    <property type="entry name" value="POLYMYOSITIS/SCLERODERMA AUTOANTIGEN-RELATED"/>
    <property type="match status" value="1"/>
</dbReference>
<dbReference type="GO" id="GO:0005730">
    <property type="term" value="C:nucleolus"/>
    <property type="evidence" value="ECO:0007669"/>
    <property type="project" value="TreeGrafter"/>
</dbReference>
<dbReference type="SUPFAM" id="SSF53098">
    <property type="entry name" value="Ribonuclease H-like"/>
    <property type="match status" value="1"/>
</dbReference>
<keyword evidence="13" id="KW-1185">Reference proteome</keyword>
<dbReference type="InterPro" id="IPR002562">
    <property type="entry name" value="3'-5'_exonuclease_dom"/>
</dbReference>
<keyword evidence="5" id="KW-0271">Exosome</keyword>
<dbReference type="FunFam" id="1.10.150.80:FF:000001">
    <property type="entry name" value="Putative exosome component 10"/>
    <property type="match status" value="1"/>
</dbReference>
<dbReference type="GO" id="GO:0071036">
    <property type="term" value="P:nuclear polyadenylation-dependent snoRNA catabolic process"/>
    <property type="evidence" value="ECO:0007669"/>
    <property type="project" value="TreeGrafter"/>
</dbReference>
<dbReference type="GO" id="GO:0071039">
    <property type="term" value="P:nuclear polyadenylation-dependent CUT catabolic process"/>
    <property type="evidence" value="ECO:0007669"/>
    <property type="project" value="TreeGrafter"/>
</dbReference>
<proteinExistence type="inferred from homology"/>
<keyword evidence="4" id="KW-0378">Hydrolase</keyword>
<dbReference type="OMA" id="YRAVHAW"/>
<feature type="compositionally biased region" description="Low complexity" evidence="9">
    <location>
        <begin position="251"/>
        <end position="270"/>
    </location>
</feature>
<dbReference type="SMART" id="SM00474">
    <property type="entry name" value="35EXOc"/>
    <property type="match status" value="1"/>
</dbReference>
<evidence type="ECO:0000256" key="10">
    <source>
        <dbReference type="SAM" id="Phobius"/>
    </source>
</evidence>
<dbReference type="GO" id="GO:0071037">
    <property type="term" value="P:nuclear polyadenylation-dependent snRNA catabolic process"/>
    <property type="evidence" value="ECO:0007669"/>
    <property type="project" value="TreeGrafter"/>
</dbReference>
<evidence type="ECO:0000256" key="4">
    <source>
        <dbReference type="ARBA" id="ARBA00022801"/>
    </source>
</evidence>
<dbReference type="PROSITE" id="PS50967">
    <property type="entry name" value="HRDC"/>
    <property type="match status" value="1"/>
</dbReference>
<dbReference type="GO" id="GO:0000166">
    <property type="term" value="F:nucleotide binding"/>
    <property type="evidence" value="ECO:0007669"/>
    <property type="project" value="InterPro"/>
</dbReference>
<feature type="compositionally biased region" description="Basic residues" evidence="9">
    <location>
        <begin position="975"/>
        <end position="991"/>
    </location>
</feature>
<feature type="transmembrane region" description="Helical" evidence="10">
    <location>
        <begin position="99"/>
        <end position="117"/>
    </location>
</feature>
<dbReference type="GO" id="GO:0071051">
    <property type="term" value="P:poly(A)-dependent snoRNA 3'-end processing"/>
    <property type="evidence" value="ECO:0007669"/>
    <property type="project" value="TreeGrafter"/>
</dbReference>
<dbReference type="GO" id="GO:0071040">
    <property type="term" value="P:nuclear polyadenylation-dependent antisense transcript catabolic process"/>
    <property type="evidence" value="ECO:0007669"/>
    <property type="project" value="TreeGrafter"/>
</dbReference>
<feature type="compositionally biased region" description="Acidic residues" evidence="9">
    <location>
        <begin position="903"/>
        <end position="926"/>
    </location>
</feature>
<dbReference type="InterPro" id="IPR045092">
    <property type="entry name" value="Rrp6-like"/>
</dbReference>
<dbReference type="GO" id="GO:0003727">
    <property type="term" value="F:single-stranded RNA binding"/>
    <property type="evidence" value="ECO:0007669"/>
    <property type="project" value="TreeGrafter"/>
</dbReference>
<dbReference type="GO" id="GO:0071044">
    <property type="term" value="P:histone mRNA catabolic process"/>
    <property type="evidence" value="ECO:0007669"/>
    <property type="project" value="TreeGrafter"/>
</dbReference>
<keyword evidence="3" id="KW-0540">Nuclease</keyword>
<comment type="subcellular location">
    <subcellularLocation>
        <location evidence="1">Nucleus</location>
    </subcellularLocation>
</comment>
<evidence type="ECO:0000256" key="9">
    <source>
        <dbReference type="SAM" id="MobiDB-lite"/>
    </source>
</evidence>
<dbReference type="Pfam" id="PF08066">
    <property type="entry name" value="PMC2NT"/>
    <property type="match status" value="1"/>
</dbReference>
<reference evidence="13" key="1">
    <citation type="journal article" date="2011" name="Genome Biol.">
        <title>Comparative and functional genomics provide insights into the pathogenicity of dermatophytic fungi.</title>
        <authorList>
            <person name="Burmester A."/>
            <person name="Shelest E."/>
            <person name="Gloeckner G."/>
            <person name="Heddergott C."/>
            <person name="Schindler S."/>
            <person name="Staib P."/>
            <person name="Heidel A."/>
            <person name="Felder M."/>
            <person name="Petzold A."/>
            <person name="Szafranski K."/>
            <person name="Feuermann M."/>
            <person name="Pedruzzi I."/>
            <person name="Priebe S."/>
            <person name="Groth M."/>
            <person name="Winkler R."/>
            <person name="Li W."/>
            <person name="Kniemeyer O."/>
            <person name="Schroeckh V."/>
            <person name="Hertweck C."/>
            <person name="Hube B."/>
            <person name="White T.C."/>
            <person name="Platzer M."/>
            <person name="Guthke R."/>
            <person name="Heitman J."/>
            <person name="Woestemeyer J."/>
            <person name="Zipfel P.F."/>
            <person name="Monod M."/>
            <person name="Brakhage A.A."/>
        </authorList>
    </citation>
    <scope>NUCLEOTIDE SEQUENCE [LARGE SCALE GENOMIC DNA]</scope>
    <source>
        <strain evidence="13">ATCC MYA-4681 / CBS 112371</strain>
    </source>
</reference>
<dbReference type="eggNOG" id="KOG2206">
    <property type="taxonomic scope" value="Eukaryota"/>
</dbReference>
<keyword evidence="6 12" id="KW-0269">Exonuclease</keyword>
<dbReference type="GO" id="GO:0071035">
    <property type="term" value="P:nuclear polyadenylation-dependent rRNA catabolic process"/>
    <property type="evidence" value="ECO:0007669"/>
    <property type="project" value="TreeGrafter"/>
</dbReference>
<evidence type="ECO:0000256" key="5">
    <source>
        <dbReference type="ARBA" id="ARBA00022835"/>
    </source>
</evidence>
<dbReference type="Proteomes" id="UP000008866">
    <property type="component" value="Unassembled WGS sequence"/>
</dbReference>
<keyword evidence="2" id="KW-0698">rRNA processing</keyword>
<dbReference type="InterPro" id="IPR012588">
    <property type="entry name" value="Exosome-assoc_fac_Rrp6_N"/>
</dbReference>
<feature type="compositionally biased region" description="Basic residues" evidence="9">
    <location>
        <begin position="273"/>
        <end position="282"/>
    </location>
</feature>
<evidence type="ECO:0000256" key="8">
    <source>
        <dbReference type="ARBA" id="ARBA00043957"/>
    </source>
</evidence>
<sequence>MLCCLTPYTPTTNLSQLNFLSSHSCKPSGFLGSNATNRCKTSLGAPDEQQLSVTNCSKLKSHVSGQAKSTNKVVKSTNQQIKLSNQAVSRYFSEDQGYLAVKSVLFFCFFLLSFLLSSSAISFELKRVEVDEAGQIGILLQLLHKDAFCHFHFYLRLHKYKQAYPPHTRTIAFLPVLSVASAVEMDAEGFPAFQEQAQAALVDAVKTTNRIASGDLAFHRSFDSPTSRSLTEQSNRLLSLTNSLLRIASANNPDSPFNASSSSASADSNARSGKNKKKKPKTVLRDEDSMEENWKDVVDVIDELLEKADACLDEFTGVIKKYAPAQEAQKKETAGFPRMYSHGSSKIAKPQLQFDVKLDNADDGRAFRPLLKSKPHALVGLEESLGGSIQDPTKPYNHPYEKEIEASTYPARVYEKAEPTMYTPVADSKAIFVETLEDVHAMLSQLKQAKEIAVDLEHHDSHVYHGLVCLMQISTREQDWIVDTLKPWRDQLQVLNEVFADPSIIKVLHGSSMDVIWLQRDLGLYLVGLFDTFHAASALQLPKKSLKFLLHEYVGFDADKQYQTADWRIRPLLAGMLDYARSDTHFLLYIFDRLRNQLLELPPSSEEKESGPGGGGREAIEYVLERSKECALQRYERPTYDAATGRGSGGWHDMLSNSPVALTREQFAVFRALHEWRDRIARADDESPQTVLSKRALFRLAQEMPEDKFAVLRMGSPVSASLRSRTDEVAGLIREARQQGGATGPEMHELIRRRSPAGHAAASSRSMATAATTATATGRAEAAAAAAVVVDRDGDGDGGAVDLSRATAAGAGAGAGAGAAALASSTSTCAVGVRATESRFWGQTGLENCSINWRNDDDEYNHNHNDIHGYSVSASTQALQLSLPLPNMPVRLVEGEVPRPVEGEGEPSEDESGEDEEGDEEEEEEEAKVSQRNEIFTVRQFGAPPRRRDGLRDGTGETAFDKDASEILLDEGSARKKKEKKKLKQRSSLGKRPRDEGEEAGRPFDYANAESLIHREKQQKNQNQNQNQKQRQKQHGNGQRFNPYSKLLEAPSGVKKPRTETAGRSHTFR</sequence>
<dbReference type="PANTHER" id="PTHR12124:SF47">
    <property type="entry name" value="EXOSOME COMPONENT 10"/>
    <property type="match status" value="1"/>
</dbReference>
<keyword evidence="10" id="KW-1133">Transmembrane helix</keyword>
<keyword evidence="7" id="KW-0539">Nucleus</keyword>
<dbReference type="KEGG" id="abe:ARB_01208"/>
<dbReference type="HOGENOM" id="CLU_010129_0_1_1"/>
<evidence type="ECO:0000256" key="6">
    <source>
        <dbReference type="ARBA" id="ARBA00022839"/>
    </source>
</evidence>
<gene>
    <name evidence="12" type="ORF">ARB_01208</name>
</gene>
<evidence type="ECO:0000256" key="1">
    <source>
        <dbReference type="ARBA" id="ARBA00004123"/>
    </source>
</evidence>
<dbReference type="InterPro" id="IPR012337">
    <property type="entry name" value="RNaseH-like_sf"/>
</dbReference>
<dbReference type="GO" id="GO:0000467">
    <property type="term" value="P:exonucleolytic trimming to generate mature 3'-end of 5.8S rRNA from tricistronic rRNA transcript (SSU-rRNA, 5.8S rRNA, LSU-rRNA)"/>
    <property type="evidence" value="ECO:0007669"/>
    <property type="project" value="InterPro"/>
</dbReference>
<name>D4AYD9_ARTBC</name>
<dbReference type="SMART" id="SM00341">
    <property type="entry name" value="HRDC"/>
    <property type="match status" value="1"/>
</dbReference>
<comment type="caution">
    <text evidence="12">The sequence shown here is derived from an EMBL/GenBank/DDBJ whole genome shotgun (WGS) entry which is preliminary data.</text>
</comment>
<evidence type="ECO:0000256" key="7">
    <source>
        <dbReference type="ARBA" id="ARBA00023242"/>
    </source>
</evidence>
<dbReference type="SUPFAM" id="SSF47819">
    <property type="entry name" value="HRDC-like"/>
    <property type="match status" value="1"/>
</dbReference>
<dbReference type="FunFam" id="3.30.420.10:FF:000059">
    <property type="entry name" value="Exosome complex exonuclease Rrp6"/>
    <property type="match status" value="1"/>
</dbReference>
<dbReference type="GO" id="GO:0000175">
    <property type="term" value="F:3'-5'-RNA exonuclease activity"/>
    <property type="evidence" value="ECO:0007669"/>
    <property type="project" value="InterPro"/>
</dbReference>
<dbReference type="STRING" id="663331.D4AYD9"/>
<evidence type="ECO:0000256" key="2">
    <source>
        <dbReference type="ARBA" id="ARBA00022552"/>
    </source>
</evidence>
<dbReference type="GO" id="GO:0000176">
    <property type="term" value="C:nuclear exosome (RNase complex)"/>
    <property type="evidence" value="ECO:0007669"/>
    <property type="project" value="InterPro"/>
</dbReference>
<evidence type="ECO:0000259" key="11">
    <source>
        <dbReference type="PROSITE" id="PS50967"/>
    </source>
</evidence>
<dbReference type="GO" id="GO:0071038">
    <property type="term" value="P:TRAMP-dependent tRNA surveillance pathway"/>
    <property type="evidence" value="ECO:0007669"/>
    <property type="project" value="TreeGrafter"/>
</dbReference>
<feature type="compositionally biased region" description="Low complexity" evidence="9">
    <location>
        <begin position="1020"/>
        <end position="1029"/>
    </location>
</feature>
<dbReference type="GeneID" id="9526666"/>
<dbReference type="CDD" id="cd06147">
    <property type="entry name" value="Rrp6p_like_exo"/>
    <property type="match status" value="1"/>
</dbReference>
<dbReference type="RefSeq" id="XP_003012595.1">
    <property type="nucleotide sequence ID" value="XM_003012549.1"/>
</dbReference>
<dbReference type="InterPro" id="IPR010997">
    <property type="entry name" value="HRDC-like_sf"/>
</dbReference>
<dbReference type="AlphaFoldDB" id="D4AYD9"/>
<dbReference type="InterPro" id="IPR002121">
    <property type="entry name" value="HRDC_dom"/>
</dbReference>
<dbReference type="InterPro" id="IPR049559">
    <property type="entry name" value="Rrp6p-like_exo"/>
</dbReference>
<dbReference type="Gene3D" id="1.10.150.80">
    <property type="entry name" value="HRDC domain"/>
    <property type="match status" value="1"/>
</dbReference>
<protein>
    <submittedName>
        <fullName evidence="12">Exosome complex exonuclease Rrp6, putative</fullName>
    </submittedName>
</protein>
<feature type="domain" description="HRDC" evidence="11">
    <location>
        <begin position="663"/>
        <end position="743"/>
    </location>
</feature>